<protein>
    <submittedName>
        <fullName evidence="2">Acyl carrier protein</fullName>
    </submittedName>
</protein>
<comment type="caution">
    <text evidence="2">The sequence shown here is derived from an EMBL/GenBank/DDBJ whole genome shotgun (WGS) entry which is preliminary data.</text>
</comment>
<name>A0A233SAU5_STRDA</name>
<keyword evidence="3" id="KW-1185">Reference proteome</keyword>
<dbReference type="RefSeq" id="WP_094219043.1">
    <property type="nucleotide sequence ID" value="NZ_MCGQ01000022.1"/>
</dbReference>
<dbReference type="OrthoDB" id="3192863at2"/>
<dbReference type="PROSITE" id="PS50075">
    <property type="entry name" value="CARRIER"/>
    <property type="match status" value="1"/>
</dbReference>
<accession>A0A233SAU5</accession>
<gene>
    <name evidence="2" type="ORF">BEK98_25235</name>
</gene>
<proteinExistence type="predicted"/>
<sequence>MSTTTYDQLVAILAKLHDAPADRFTPEATFAELDVDSLTMVEISIRIERDLGVTVHDSELRPTLTLGGTAALIDAKKAR</sequence>
<evidence type="ECO:0000313" key="3">
    <source>
        <dbReference type="Proteomes" id="UP000215483"/>
    </source>
</evidence>
<dbReference type="InterPro" id="IPR009081">
    <property type="entry name" value="PP-bd_ACP"/>
</dbReference>
<evidence type="ECO:0000313" key="2">
    <source>
        <dbReference type="EMBL" id="OXY92790.1"/>
    </source>
</evidence>
<feature type="domain" description="Carrier" evidence="1">
    <location>
        <begin position="1"/>
        <end position="77"/>
    </location>
</feature>
<dbReference type="Gene3D" id="1.10.1200.10">
    <property type="entry name" value="ACP-like"/>
    <property type="match status" value="1"/>
</dbReference>
<evidence type="ECO:0000259" key="1">
    <source>
        <dbReference type="PROSITE" id="PS50075"/>
    </source>
</evidence>
<dbReference type="InterPro" id="IPR036736">
    <property type="entry name" value="ACP-like_sf"/>
</dbReference>
<dbReference type="EMBL" id="MCGQ01000022">
    <property type="protein sequence ID" value="OXY92790.1"/>
    <property type="molecule type" value="Genomic_DNA"/>
</dbReference>
<dbReference type="Pfam" id="PF00550">
    <property type="entry name" value="PP-binding"/>
    <property type="match status" value="1"/>
</dbReference>
<dbReference type="SUPFAM" id="SSF47336">
    <property type="entry name" value="ACP-like"/>
    <property type="match status" value="1"/>
</dbReference>
<dbReference type="Proteomes" id="UP000215483">
    <property type="component" value="Unassembled WGS sequence"/>
</dbReference>
<reference evidence="2 3" key="1">
    <citation type="submission" date="2016-07" db="EMBL/GenBank/DDBJ databases">
        <title>Draft genome of Streptomyces diastatochromogenes.</title>
        <authorList>
            <person name="Podduturi R."/>
            <person name="Lukassen M.B."/>
            <person name="Clausen N."/>
            <person name="Nielsen J.L."/>
            <person name="Jorgensen N.O."/>
        </authorList>
    </citation>
    <scope>NUCLEOTIDE SEQUENCE [LARGE SCALE GENOMIC DNA]</scope>
    <source>
        <strain evidence="2 3">DSM 40608</strain>
    </source>
</reference>
<organism evidence="2 3">
    <name type="scientific">Streptomyces diastatochromogenes</name>
    <dbReference type="NCBI Taxonomy" id="42236"/>
    <lineage>
        <taxon>Bacteria</taxon>
        <taxon>Bacillati</taxon>
        <taxon>Actinomycetota</taxon>
        <taxon>Actinomycetes</taxon>
        <taxon>Kitasatosporales</taxon>
        <taxon>Streptomycetaceae</taxon>
        <taxon>Streptomyces</taxon>
    </lineage>
</organism>
<dbReference type="AlphaFoldDB" id="A0A233SAU5"/>